<dbReference type="EMBL" id="CABITT030000005">
    <property type="protein sequence ID" value="VVB05774.1"/>
    <property type="molecule type" value="Genomic_DNA"/>
</dbReference>
<organism evidence="1 2">
    <name type="scientific">Arabis nemorensis</name>
    <dbReference type="NCBI Taxonomy" id="586526"/>
    <lineage>
        <taxon>Eukaryota</taxon>
        <taxon>Viridiplantae</taxon>
        <taxon>Streptophyta</taxon>
        <taxon>Embryophyta</taxon>
        <taxon>Tracheophyta</taxon>
        <taxon>Spermatophyta</taxon>
        <taxon>Magnoliopsida</taxon>
        <taxon>eudicotyledons</taxon>
        <taxon>Gunneridae</taxon>
        <taxon>Pentapetalae</taxon>
        <taxon>rosids</taxon>
        <taxon>malvids</taxon>
        <taxon>Brassicales</taxon>
        <taxon>Brassicaceae</taxon>
        <taxon>Arabideae</taxon>
        <taxon>Arabis</taxon>
    </lineage>
</organism>
<gene>
    <name evidence="1" type="ORF">ANE_LOCUS16218</name>
</gene>
<accession>A0A565BWK2</accession>
<name>A0A565BWK2_9BRAS</name>
<keyword evidence="2" id="KW-1185">Reference proteome</keyword>
<proteinExistence type="predicted"/>
<dbReference type="AlphaFoldDB" id="A0A565BWK2"/>
<comment type="caution">
    <text evidence="1">The sequence shown here is derived from an EMBL/GenBank/DDBJ whole genome shotgun (WGS) entry which is preliminary data.</text>
</comment>
<evidence type="ECO:0000313" key="2">
    <source>
        <dbReference type="Proteomes" id="UP000489600"/>
    </source>
</evidence>
<protein>
    <submittedName>
        <fullName evidence="1">Uncharacterized protein</fullName>
    </submittedName>
</protein>
<sequence length="123" mass="13966">MREDIWTNILHSPIRGLLQQEETTATLHLGILMEKITMGNSLGQAANLTTEDQREITIEGTGRSQEEVDPSTDRSHITRFTVPSQLLLVSYNHGNWASPEVIIFTCIMYIYFKNFVAAYKSYG</sequence>
<reference evidence="1" key="1">
    <citation type="submission" date="2019-07" db="EMBL/GenBank/DDBJ databases">
        <authorList>
            <person name="Dittberner H."/>
        </authorList>
    </citation>
    <scope>NUCLEOTIDE SEQUENCE [LARGE SCALE GENOMIC DNA]</scope>
</reference>
<dbReference type="Proteomes" id="UP000489600">
    <property type="component" value="Unassembled WGS sequence"/>
</dbReference>
<evidence type="ECO:0000313" key="1">
    <source>
        <dbReference type="EMBL" id="VVB05774.1"/>
    </source>
</evidence>